<organism evidence="6 7">
    <name type="scientific">Paulinella micropora</name>
    <dbReference type="NCBI Taxonomy" id="1928728"/>
    <lineage>
        <taxon>Eukaryota</taxon>
        <taxon>Sar</taxon>
        <taxon>Rhizaria</taxon>
        <taxon>Cercozoa</taxon>
        <taxon>Imbricatea</taxon>
        <taxon>Silicofilosea</taxon>
        <taxon>Euglyphida</taxon>
        <taxon>Paulinellidae</taxon>
        <taxon>Paulinella</taxon>
    </lineage>
</organism>
<dbReference type="SUPFAM" id="SSF53098">
    <property type="entry name" value="Ribonuclease H-like"/>
    <property type="match status" value="1"/>
</dbReference>
<dbReference type="EMBL" id="LC490351">
    <property type="protein sequence ID" value="BBL85844.1"/>
    <property type="molecule type" value="Genomic_DNA"/>
</dbReference>
<reference evidence="6 7" key="1">
    <citation type="submission" date="2019-06" db="EMBL/GenBank/DDBJ databases">
        <title>A hidden player of endosymbiotic evolution: DNA virus triggered massive gene transfer.</title>
        <authorList>
            <person name="Matsuo M."/>
            <person name="Katahata A."/>
            <person name="Tachikawa M."/>
            <person name="Minakuchi Y."/>
            <person name="Noguchi H."/>
            <person name="Toyoda A."/>
            <person name="Fujiyama A."/>
            <person name="Suzuki Y."/>
            <person name="Satoh S."/>
            <person name="Nakayama T."/>
            <person name="Kamikawa R."/>
            <person name="Nomura M."/>
            <person name="Inagaki Y."/>
            <person name="Ishida K."/>
            <person name="Obokata J."/>
        </authorList>
    </citation>
    <scope>NUCLEOTIDE SEQUENCE [LARGE SCALE GENOMIC DNA]</scope>
    <source>
        <strain evidence="6 7">MYN1</strain>
    </source>
</reference>
<evidence type="ECO:0000256" key="3">
    <source>
        <dbReference type="ARBA" id="ARBA00022722"/>
    </source>
</evidence>
<dbReference type="Proteomes" id="UP000503178">
    <property type="component" value="Chromatophore Pltd"/>
</dbReference>
<evidence type="ECO:0000259" key="5">
    <source>
        <dbReference type="SMART" id="SM00732"/>
    </source>
</evidence>
<name>A0A5K7VY53_9EUKA</name>
<feature type="domain" description="YqgF/RNase H-like" evidence="5">
    <location>
        <begin position="13"/>
        <end position="113"/>
    </location>
</feature>
<dbReference type="GO" id="GO:0016787">
    <property type="term" value="F:hydrolase activity"/>
    <property type="evidence" value="ECO:0007669"/>
    <property type="project" value="UniProtKB-KW"/>
</dbReference>
<dbReference type="GO" id="GO:0000967">
    <property type="term" value="P:rRNA 5'-end processing"/>
    <property type="evidence" value="ECO:0007669"/>
    <property type="project" value="TreeGrafter"/>
</dbReference>
<keyword evidence="2" id="KW-0690">Ribosome biogenesis</keyword>
<geneLocation type="organellar chromatophore" evidence="6"/>
<dbReference type="GO" id="GO:0004518">
    <property type="term" value="F:nuclease activity"/>
    <property type="evidence" value="ECO:0007669"/>
    <property type="project" value="UniProtKB-KW"/>
</dbReference>
<evidence type="ECO:0000313" key="6">
    <source>
        <dbReference type="EMBL" id="BBL85844.1"/>
    </source>
</evidence>
<evidence type="ECO:0000256" key="4">
    <source>
        <dbReference type="ARBA" id="ARBA00022801"/>
    </source>
</evidence>
<dbReference type="PANTHER" id="PTHR33317">
    <property type="entry name" value="POLYNUCLEOTIDYL TRANSFERASE, RIBONUCLEASE H-LIKE SUPERFAMILY PROTEIN"/>
    <property type="match status" value="1"/>
</dbReference>
<dbReference type="Pfam" id="PF03652">
    <property type="entry name" value="RuvX"/>
    <property type="match status" value="1"/>
</dbReference>
<sequence>MNLLIVSDWFSIGSVIALDVGRSRVGIAGCDATGITVTPLLPLLRSTIEEDLIYLREIIRTRCTIALLIGLPLSDSNKVTMQAIHCRRYGKKLAQKLQLPVAWVNEHSSSWNAAKRHNLSYDRFGHLDSMVAYMLLEQWLNEKRRSQSTLTITSSEH</sequence>
<dbReference type="InterPro" id="IPR037027">
    <property type="entry name" value="YqgF/RNaseH-like_dom_sf"/>
</dbReference>
<evidence type="ECO:0000256" key="2">
    <source>
        <dbReference type="ARBA" id="ARBA00022517"/>
    </source>
</evidence>
<dbReference type="NCBIfam" id="TIGR00250">
    <property type="entry name" value="RNAse_H_YqgF"/>
    <property type="match status" value="1"/>
</dbReference>
<dbReference type="SMART" id="SM00732">
    <property type="entry name" value="YqgFc"/>
    <property type="match status" value="1"/>
</dbReference>
<keyword evidence="1" id="KW-0963">Cytoplasm</keyword>
<protein>
    <submittedName>
        <fullName evidence="6">Holliday junction resolvase</fullName>
    </submittedName>
</protein>
<dbReference type="CDD" id="cd16964">
    <property type="entry name" value="YqgF"/>
    <property type="match status" value="1"/>
</dbReference>
<gene>
    <name evidence="6" type="primary">MYN1_Chr_31</name>
    <name evidence="6" type="ORF">PMYN1_Chma31</name>
</gene>
<dbReference type="PANTHER" id="PTHR33317:SF4">
    <property type="entry name" value="POLYNUCLEOTIDYL TRANSFERASE, RIBONUCLEASE H-LIKE SUPERFAMILY PROTEIN"/>
    <property type="match status" value="1"/>
</dbReference>
<dbReference type="InterPro" id="IPR012337">
    <property type="entry name" value="RNaseH-like_sf"/>
</dbReference>
<evidence type="ECO:0000256" key="1">
    <source>
        <dbReference type="ARBA" id="ARBA00022490"/>
    </source>
</evidence>
<dbReference type="HAMAP" id="MF_00651">
    <property type="entry name" value="Nuclease_YqgF"/>
    <property type="match status" value="1"/>
</dbReference>
<proteinExistence type="inferred from homology"/>
<accession>A0A5K7VY53</accession>
<dbReference type="Gene3D" id="3.30.420.140">
    <property type="entry name" value="YqgF/RNase H-like domain"/>
    <property type="match status" value="1"/>
</dbReference>
<keyword evidence="3" id="KW-0540">Nuclease</keyword>
<keyword evidence="6" id="KW-0934">Plastid</keyword>
<keyword evidence="7" id="KW-1185">Reference proteome</keyword>
<dbReference type="InterPro" id="IPR006641">
    <property type="entry name" value="YqgF/RNaseH-like_dom"/>
</dbReference>
<keyword evidence="4" id="KW-0378">Hydrolase</keyword>
<dbReference type="AlphaFoldDB" id="A0A5K7VY53"/>
<dbReference type="InterPro" id="IPR005227">
    <property type="entry name" value="YqgF"/>
</dbReference>
<evidence type="ECO:0000313" key="7">
    <source>
        <dbReference type="Proteomes" id="UP000503178"/>
    </source>
</evidence>
<dbReference type="GO" id="GO:0005829">
    <property type="term" value="C:cytosol"/>
    <property type="evidence" value="ECO:0007669"/>
    <property type="project" value="TreeGrafter"/>
</dbReference>